<keyword evidence="2" id="KW-1185">Reference proteome</keyword>
<reference evidence="1 2" key="1">
    <citation type="journal article" date="2019" name="Int. J. Syst. Evol. Microbiol.">
        <title>The Global Catalogue of Microorganisms (GCM) 10K type strain sequencing project: providing services to taxonomists for standard genome sequencing and annotation.</title>
        <authorList>
            <consortium name="The Broad Institute Genomics Platform"/>
            <consortium name="The Broad Institute Genome Sequencing Center for Infectious Disease"/>
            <person name="Wu L."/>
            <person name="Ma J."/>
        </authorList>
    </citation>
    <scope>NUCLEOTIDE SEQUENCE [LARGE SCALE GENOMIC DNA]</scope>
    <source>
        <strain evidence="1 2">JCM 16328</strain>
    </source>
</reference>
<dbReference type="Pfam" id="PF26423">
    <property type="entry name" value="LWR_salt"/>
    <property type="match status" value="1"/>
</dbReference>
<dbReference type="EMBL" id="BAAADV010000004">
    <property type="protein sequence ID" value="GAA0674096.1"/>
    <property type="molecule type" value="Genomic_DNA"/>
</dbReference>
<comment type="caution">
    <text evidence="1">The sequence shown here is derived from an EMBL/GenBank/DDBJ whole genome shotgun (WGS) entry which is preliminary data.</text>
</comment>
<dbReference type="Proteomes" id="UP001500420">
    <property type="component" value="Unassembled WGS sequence"/>
</dbReference>
<accession>A0AAV3T9M0</accession>
<organism evidence="1 2">
    <name type="scientific">Natronoarchaeum mannanilyticum</name>
    <dbReference type="NCBI Taxonomy" id="926360"/>
    <lineage>
        <taxon>Archaea</taxon>
        <taxon>Methanobacteriati</taxon>
        <taxon>Methanobacteriota</taxon>
        <taxon>Stenosarchaea group</taxon>
        <taxon>Halobacteria</taxon>
        <taxon>Halobacteriales</taxon>
        <taxon>Natronoarchaeaceae</taxon>
    </lineage>
</organism>
<dbReference type="InterPro" id="IPR049798">
    <property type="entry name" value="LWR_salt"/>
</dbReference>
<dbReference type="NCBIfam" id="NF033910">
    <property type="entry name" value="LWR_salt"/>
    <property type="match status" value="1"/>
</dbReference>
<dbReference type="RefSeq" id="WP_343774031.1">
    <property type="nucleotide sequence ID" value="NZ_BAAADV010000004.1"/>
</dbReference>
<evidence type="ECO:0000313" key="2">
    <source>
        <dbReference type="Proteomes" id="UP001500420"/>
    </source>
</evidence>
<sequence>MDATYVFSVRFRLSPDAPVSVEPATFETTLYRAADPPGEDGWLFFRDNLWRGEVNDPVHARELAEDALGVPVESVEYRRFDTDEEYYDALKAAISEDLELFKADNVSEALTKYFGSSVEVES</sequence>
<gene>
    <name evidence="1" type="ORF">GCM10009020_21650</name>
</gene>
<name>A0AAV3T9M0_9EURY</name>
<protein>
    <recommendedName>
        <fullName evidence="3">LWR-salt protein</fullName>
    </recommendedName>
</protein>
<proteinExistence type="predicted"/>
<evidence type="ECO:0000313" key="1">
    <source>
        <dbReference type="EMBL" id="GAA0674096.1"/>
    </source>
</evidence>
<dbReference type="AlphaFoldDB" id="A0AAV3T9M0"/>
<evidence type="ECO:0008006" key="3">
    <source>
        <dbReference type="Google" id="ProtNLM"/>
    </source>
</evidence>